<dbReference type="PANTHER" id="PTHR10693:SF70">
    <property type="entry name" value="NUCLEOTIDE-BINDING ALPHA-BETA PLAIT DOMAIN, NTF2-LIKE DOMAIN PROTEIN-RELATED"/>
    <property type="match status" value="1"/>
</dbReference>
<reference evidence="4 5" key="1">
    <citation type="journal article" date="2018" name="Mol. Plant">
        <title>The genome of Artemisia annua provides insight into the evolution of Asteraceae family and artemisinin biosynthesis.</title>
        <authorList>
            <person name="Shen Q."/>
            <person name="Zhang L."/>
            <person name="Liao Z."/>
            <person name="Wang S."/>
            <person name="Yan T."/>
            <person name="Shi P."/>
            <person name="Liu M."/>
            <person name="Fu X."/>
            <person name="Pan Q."/>
            <person name="Wang Y."/>
            <person name="Lv Z."/>
            <person name="Lu X."/>
            <person name="Zhang F."/>
            <person name="Jiang W."/>
            <person name="Ma Y."/>
            <person name="Chen M."/>
            <person name="Hao X."/>
            <person name="Li L."/>
            <person name="Tang Y."/>
            <person name="Lv G."/>
            <person name="Zhou Y."/>
            <person name="Sun X."/>
            <person name="Brodelius P.E."/>
            <person name="Rose J.K.C."/>
            <person name="Tang K."/>
        </authorList>
    </citation>
    <scope>NUCLEOTIDE SEQUENCE [LARGE SCALE GENOMIC DNA]</scope>
    <source>
        <strain evidence="5">cv. Huhao1</strain>
        <tissue evidence="4">Leaf</tissue>
    </source>
</reference>
<dbReference type="SUPFAM" id="SSF54928">
    <property type="entry name" value="RNA-binding domain, RBD"/>
    <property type="match status" value="1"/>
</dbReference>
<dbReference type="InterPro" id="IPR012677">
    <property type="entry name" value="Nucleotide-bd_a/b_plait_sf"/>
</dbReference>
<gene>
    <name evidence="4" type="ORF">CTI12_AA016980</name>
</gene>
<dbReference type="PANTHER" id="PTHR10693">
    <property type="entry name" value="RAS GTPASE-ACTIVATING PROTEIN-BINDING PROTEIN"/>
    <property type="match status" value="1"/>
</dbReference>
<feature type="compositionally biased region" description="Basic and acidic residues" evidence="2">
    <location>
        <begin position="38"/>
        <end position="47"/>
    </location>
</feature>
<proteinExistence type="predicted"/>
<evidence type="ECO:0000313" key="5">
    <source>
        <dbReference type="Proteomes" id="UP000245207"/>
    </source>
</evidence>
<dbReference type="GO" id="GO:0005829">
    <property type="term" value="C:cytosol"/>
    <property type="evidence" value="ECO:0007669"/>
    <property type="project" value="TreeGrafter"/>
</dbReference>
<dbReference type="EMBL" id="PKPP01000059">
    <property type="protein sequence ID" value="PWA98574.1"/>
    <property type="molecule type" value="Genomic_DNA"/>
</dbReference>
<comment type="caution">
    <text evidence="4">The sequence shown here is derived from an EMBL/GenBank/DDBJ whole genome shotgun (WGS) entry which is preliminary data.</text>
</comment>
<feature type="compositionally biased region" description="Basic and acidic residues" evidence="2">
    <location>
        <begin position="19"/>
        <end position="28"/>
    </location>
</feature>
<keyword evidence="5" id="KW-1185">Reference proteome</keyword>
<protein>
    <submittedName>
        <fullName evidence="4">Nuclear transport factor 2</fullName>
    </submittedName>
</protein>
<dbReference type="AlphaFoldDB" id="A0A2U1QKN4"/>
<evidence type="ECO:0000313" key="4">
    <source>
        <dbReference type="EMBL" id="PWA98574.1"/>
    </source>
</evidence>
<organism evidence="4 5">
    <name type="scientific">Artemisia annua</name>
    <name type="common">Sweet wormwood</name>
    <dbReference type="NCBI Taxonomy" id="35608"/>
    <lineage>
        <taxon>Eukaryota</taxon>
        <taxon>Viridiplantae</taxon>
        <taxon>Streptophyta</taxon>
        <taxon>Embryophyta</taxon>
        <taxon>Tracheophyta</taxon>
        <taxon>Spermatophyta</taxon>
        <taxon>Magnoliopsida</taxon>
        <taxon>eudicotyledons</taxon>
        <taxon>Gunneridae</taxon>
        <taxon>Pentapetalae</taxon>
        <taxon>asterids</taxon>
        <taxon>campanulids</taxon>
        <taxon>Asterales</taxon>
        <taxon>Asteraceae</taxon>
        <taxon>Asteroideae</taxon>
        <taxon>Anthemideae</taxon>
        <taxon>Artemisiinae</taxon>
        <taxon>Artemisia</taxon>
    </lineage>
</organism>
<accession>A0A2U1QKN4</accession>
<sequence>MENLVHLQRMNDIATEAAREVLKMEKSSKSSSTDEIMDTEKGQDEKNLPSNPQDELLLTHLAKPSLPTKTGSSSTTSAKPSAASKNIGKMIYIKNLPLKVTRRTLTSAVEKFGNVKHKNIHIRTIGDGYRYVFMEFNSQKATKQAVEAGCIQFDGYECEVEYKKGDTQGQEGHDRSTGSSRGSVGENKSGEKIGNGNGSKPVV</sequence>
<dbReference type="Proteomes" id="UP000245207">
    <property type="component" value="Unassembled WGS sequence"/>
</dbReference>
<dbReference type="PROSITE" id="PS50102">
    <property type="entry name" value="RRM"/>
    <property type="match status" value="1"/>
</dbReference>
<evidence type="ECO:0000259" key="3">
    <source>
        <dbReference type="PROSITE" id="PS50102"/>
    </source>
</evidence>
<dbReference type="Gene3D" id="3.30.70.330">
    <property type="match status" value="1"/>
</dbReference>
<evidence type="ECO:0000256" key="1">
    <source>
        <dbReference type="PROSITE-ProRule" id="PRU00176"/>
    </source>
</evidence>
<dbReference type="InterPro" id="IPR039539">
    <property type="entry name" value="Ras_GTPase_bind_prot"/>
</dbReference>
<dbReference type="SMART" id="SM00360">
    <property type="entry name" value="RRM"/>
    <property type="match status" value="1"/>
</dbReference>
<dbReference type="CDD" id="cd00590">
    <property type="entry name" value="RRM_SF"/>
    <property type="match status" value="1"/>
</dbReference>
<feature type="domain" description="RRM" evidence="3">
    <location>
        <begin position="89"/>
        <end position="165"/>
    </location>
</feature>
<dbReference type="GO" id="GO:0003729">
    <property type="term" value="F:mRNA binding"/>
    <property type="evidence" value="ECO:0007669"/>
    <property type="project" value="TreeGrafter"/>
</dbReference>
<feature type="region of interest" description="Disordered" evidence="2">
    <location>
        <begin position="19"/>
        <end position="52"/>
    </location>
</feature>
<feature type="region of interest" description="Disordered" evidence="2">
    <location>
        <begin position="165"/>
        <end position="203"/>
    </location>
</feature>
<name>A0A2U1QKN4_ARTAN</name>
<dbReference type="InterPro" id="IPR000504">
    <property type="entry name" value="RRM_dom"/>
</dbReference>
<dbReference type="GO" id="GO:1990904">
    <property type="term" value="C:ribonucleoprotein complex"/>
    <property type="evidence" value="ECO:0007669"/>
    <property type="project" value="TreeGrafter"/>
</dbReference>
<dbReference type="STRING" id="35608.A0A2U1QKN4"/>
<evidence type="ECO:0000256" key="2">
    <source>
        <dbReference type="SAM" id="MobiDB-lite"/>
    </source>
</evidence>
<dbReference type="Pfam" id="PF00076">
    <property type="entry name" value="RRM_1"/>
    <property type="match status" value="1"/>
</dbReference>
<feature type="compositionally biased region" description="Basic and acidic residues" evidence="2">
    <location>
        <begin position="165"/>
        <end position="176"/>
    </location>
</feature>
<keyword evidence="1" id="KW-0694">RNA-binding</keyword>
<dbReference type="InterPro" id="IPR035979">
    <property type="entry name" value="RBD_domain_sf"/>
</dbReference>